<dbReference type="PANTHER" id="PTHR10755">
    <property type="entry name" value="COPROPORPHYRINOGEN III OXIDASE, MITOCHONDRIAL"/>
    <property type="match status" value="1"/>
</dbReference>
<dbReference type="SUPFAM" id="SSF102886">
    <property type="entry name" value="Coproporphyrinogen III oxidase"/>
    <property type="match status" value="1"/>
</dbReference>
<keyword evidence="5 9" id="KW-0479">Metal-binding</keyword>
<feature type="binding site" evidence="9">
    <location>
        <position position="181"/>
    </location>
    <ligand>
        <name>a divalent metal cation</name>
        <dbReference type="ChEBI" id="CHEBI:60240"/>
    </ligand>
</feature>
<name>A0A1H9AES5_9HYPH</name>
<dbReference type="GO" id="GO:0005737">
    <property type="term" value="C:cytoplasm"/>
    <property type="evidence" value="ECO:0007669"/>
    <property type="project" value="UniProtKB-SubCell"/>
</dbReference>
<dbReference type="PIRSF" id="PIRSF000166">
    <property type="entry name" value="Coproporphyri_ox"/>
    <property type="match status" value="1"/>
</dbReference>
<dbReference type="UniPathway" id="UPA00251">
    <property type="reaction ID" value="UER00322"/>
</dbReference>
<dbReference type="InterPro" id="IPR018375">
    <property type="entry name" value="Coprogen_oxidase_CS"/>
</dbReference>
<dbReference type="AlphaFoldDB" id="A0A1H9AES5"/>
<comment type="pathway">
    <text evidence="1 9">Porphyrin-containing compound metabolism; protoporphyrin-IX biosynthesis; protoporphyrinogen-IX from coproporphyrinogen-III (O2 route): step 1/1.</text>
</comment>
<organism evidence="10 11">
    <name type="scientific">Faunimonas pinastri</name>
    <dbReference type="NCBI Taxonomy" id="1855383"/>
    <lineage>
        <taxon>Bacteria</taxon>
        <taxon>Pseudomonadati</taxon>
        <taxon>Pseudomonadota</taxon>
        <taxon>Alphaproteobacteria</taxon>
        <taxon>Hyphomicrobiales</taxon>
        <taxon>Afifellaceae</taxon>
        <taxon>Faunimonas</taxon>
    </lineage>
</organism>
<dbReference type="HAMAP" id="MF_00333">
    <property type="entry name" value="Coprogen_oxidas"/>
    <property type="match status" value="1"/>
</dbReference>
<evidence type="ECO:0000256" key="7">
    <source>
        <dbReference type="ARBA" id="ARBA00023133"/>
    </source>
</evidence>
<dbReference type="NCBIfam" id="NF003727">
    <property type="entry name" value="PRK05330.1"/>
    <property type="match status" value="1"/>
</dbReference>
<dbReference type="Gene3D" id="3.40.1500.10">
    <property type="entry name" value="Coproporphyrinogen III oxidase, aerobic"/>
    <property type="match status" value="1"/>
</dbReference>
<proteinExistence type="inferred from homology"/>
<dbReference type="FunFam" id="3.40.1500.10:FF:000005">
    <property type="entry name" value="Oxygen-dependent coproporphyrinogen-III oxidase"/>
    <property type="match status" value="1"/>
</dbReference>
<evidence type="ECO:0000313" key="11">
    <source>
        <dbReference type="Proteomes" id="UP000199647"/>
    </source>
</evidence>
<comment type="similarity">
    <text evidence="2 9">Belongs to the aerobic coproporphyrinogen-III oxidase family.</text>
</comment>
<feature type="binding site" evidence="9">
    <location>
        <begin position="145"/>
        <end position="147"/>
    </location>
    <ligand>
        <name>substrate</name>
    </ligand>
</feature>
<feature type="binding site" evidence="9">
    <location>
        <begin position="294"/>
        <end position="296"/>
    </location>
    <ligand>
        <name>substrate</name>
    </ligand>
</feature>
<evidence type="ECO:0000256" key="2">
    <source>
        <dbReference type="ARBA" id="ARBA00010644"/>
    </source>
</evidence>
<feature type="site" description="Important for dimerization" evidence="9">
    <location>
        <position position="211"/>
    </location>
</feature>
<comment type="function">
    <text evidence="9">Involved in the heme biosynthesis. Catalyzes the aerobic oxidative decarboxylation of propionate groups of rings A and B of coproporphyrinogen-III to yield the vinyl groups in protoporphyrinogen-IX.</text>
</comment>
<keyword evidence="11" id="KW-1185">Reference proteome</keyword>
<evidence type="ECO:0000256" key="5">
    <source>
        <dbReference type="ARBA" id="ARBA00022723"/>
    </source>
</evidence>
<dbReference type="InterPro" id="IPR001260">
    <property type="entry name" value="Coprogen_oxidase_aer"/>
</dbReference>
<feature type="region of interest" description="Important for dimerization" evidence="9">
    <location>
        <begin position="276"/>
        <end position="311"/>
    </location>
</feature>
<dbReference type="InterPro" id="IPR036406">
    <property type="entry name" value="Coprogen_oxidase_aer_sf"/>
</dbReference>
<dbReference type="STRING" id="1855383.SAMN05216548_101404"/>
<keyword evidence="4 9" id="KW-0963">Cytoplasm</keyword>
<dbReference type="Pfam" id="PF01218">
    <property type="entry name" value="Coprogen_oxidas"/>
    <property type="match status" value="1"/>
</dbReference>
<dbReference type="GO" id="GO:0004109">
    <property type="term" value="F:coproporphyrinogen oxidase activity"/>
    <property type="evidence" value="ECO:0007669"/>
    <property type="project" value="UniProtKB-UniRule"/>
</dbReference>
<gene>
    <name evidence="9" type="primary">hemF</name>
    <name evidence="10" type="ORF">SAMN05216548_101404</name>
</gene>
<keyword evidence="6 9" id="KW-0560">Oxidoreductase</keyword>
<feature type="binding site" evidence="9">
    <location>
        <position position="211"/>
    </location>
    <ligand>
        <name>a divalent metal cation</name>
        <dbReference type="ChEBI" id="CHEBI:60240"/>
    </ligand>
</feature>
<evidence type="ECO:0000256" key="9">
    <source>
        <dbReference type="HAMAP-Rule" id="MF_00333"/>
    </source>
</evidence>
<reference evidence="10 11" key="1">
    <citation type="submission" date="2016-10" db="EMBL/GenBank/DDBJ databases">
        <authorList>
            <person name="de Groot N.N."/>
        </authorList>
    </citation>
    <scope>NUCLEOTIDE SEQUENCE [LARGE SCALE GENOMIC DNA]</scope>
    <source>
        <strain evidence="10 11">A52C2</strain>
    </source>
</reference>
<dbReference type="PRINTS" id="PR00073">
    <property type="entry name" value="COPRGNOXDASE"/>
</dbReference>
<keyword evidence="8 9" id="KW-0627">Porphyrin biosynthesis</keyword>
<dbReference type="EMBL" id="FOFG01000001">
    <property type="protein sequence ID" value="SEP74987.1"/>
    <property type="molecule type" value="Genomic_DNA"/>
</dbReference>
<sequence length="311" mass="35334">MSKNQSAYRPDLSAMGLPEGVEEKKATARAWFESLRDRMCAAFEAAEDDLPPGQALSDQPAGRFVRTPWDRVDHAGTPGGGGVMSVMKGRVFEKVGVHVSTVHGEFAPEFRAQMPGAVEDPRFWASGISLIAHPWNPHVPAVHMNTRMVVTTRQWFGGGADLTPVLDRRRTQDDPDSMTFHRAMQAACEPHGQVDYDRYKDWCDDYFWLAHRNEPRGIGGIFFDYLHSRDWDADFAFTRDVGEAFLRVYPELVRRNFGQPWTEAERDEQLIRRGRYVEFNLLYDRGTIFGLRTGGNVNSILSSMPPLVKWP</sequence>
<comment type="subunit">
    <text evidence="3 9">Homodimer.</text>
</comment>
<dbReference type="PANTHER" id="PTHR10755:SF0">
    <property type="entry name" value="OXYGEN-DEPENDENT COPROPORPHYRINOGEN-III OXIDASE, MITOCHONDRIAL"/>
    <property type="match status" value="1"/>
</dbReference>
<dbReference type="GO" id="GO:0042803">
    <property type="term" value="F:protein homodimerization activity"/>
    <property type="evidence" value="ECO:0007669"/>
    <property type="project" value="UniProtKB-UniRule"/>
</dbReference>
<protein>
    <recommendedName>
        <fullName evidence="9">Oxygen-dependent coproporphyrinogen-III oxidase</fullName>
        <shortName evidence="9">CPO</shortName>
        <shortName evidence="9">Coprogen oxidase</shortName>
        <shortName evidence="9">Coproporphyrinogenase</shortName>
        <ecNumber evidence="9">1.3.3.3</ecNumber>
    </recommendedName>
</protein>
<evidence type="ECO:0000313" key="10">
    <source>
        <dbReference type="EMBL" id="SEP74987.1"/>
    </source>
</evidence>
<comment type="cofactor">
    <cofactor evidence="9">
        <name>a divalent metal cation</name>
        <dbReference type="ChEBI" id="CHEBI:60240"/>
    </cofactor>
</comment>
<comment type="subcellular location">
    <subcellularLocation>
        <location evidence="9">Cytoplasm</location>
    </subcellularLocation>
</comment>
<feature type="active site" description="Proton donor" evidence="9">
    <location>
        <position position="143"/>
    </location>
</feature>
<feature type="binding site" evidence="9">
    <location>
        <position position="133"/>
    </location>
    <ligand>
        <name>a divalent metal cation</name>
        <dbReference type="ChEBI" id="CHEBI:60240"/>
    </ligand>
</feature>
<evidence type="ECO:0000256" key="8">
    <source>
        <dbReference type="ARBA" id="ARBA00023244"/>
    </source>
</evidence>
<dbReference type="GO" id="GO:0046872">
    <property type="term" value="F:metal ion binding"/>
    <property type="evidence" value="ECO:0007669"/>
    <property type="project" value="UniProtKB-KW"/>
</dbReference>
<keyword evidence="7 9" id="KW-0350">Heme biosynthesis</keyword>
<dbReference type="PROSITE" id="PS01021">
    <property type="entry name" value="COPROGEN_OXIDASE"/>
    <property type="match status" value="1"/>
</dbReference>
<evidence type="ECO:0000256" key="6">
    <source>
        <dbReference type="ARBA" id="ARBA00023002"/>
    </source>
</evidence>
<dbReference type="Proteomes" id="UP000199647">
    <property type="component" value="Unassembled WGS sequence"/>
</dbReference>
<accession>A0A1H9AES5</accession>
<evidence type="ECO:0000256" key="1">
    <source>
        <dbReference type="ARBA" id="ARBA00005168"/>
    </source>
</evidence>
<dbReference type="GO" id="GO:0006782">
    <property type="term" value="P:protoporphyrinogen IX biosynthetic process"/>
    <property type="evidence" value="ECO:0007669"/>
    <property type="project" value="UniProtKB-UniRule"/>
</dbReference>
<feature type="binding site" evidence="9">
    <location>
        <position position="129"/>
    </location>
    <ligand>
        <name>substrate</name>
    </ligand>
</feature>
<evidence type="ECO:0000256" key="4">
    <source>
        <dbReference type="ARBA" id="ARBA00022490"/>
    </source>
</evidence>
<feature type="binding site" evidence="9">
    <location>
        <position position="143"/>
    </location>
    <ligand>
        <name>a divalent metal cation</name>
        <dbReference type="ChEBI" id="CHEBI:60240"/>
    </ligand>
</feature>
<evidence type="ECO:0000256" key="3">
    <source>
        <dbReference type="ARBA" id="ARBA00011738"/>
    </source>
</evidence>
<dbReference type="EC" id="1.3.3.3" evidence="9"/>
<comment type="catalytic activity">
    <reaction evidence="9">
        <text>coproporphyrinogen III + O2 + 2 H(+) = protoporphyrinogen IX + 2 CO2 + 2 H2O</text>
        <dbReference type="Rhea" id="RHEA:18257"/>
        <dbReference type="ChEBI" id="CHEBI:15377"/>
        <dbReference type="ChEBI" id="CHEBI:15378"/>
        <dbReference type="ChEBI" id="CHEBI:15379"/>
        <dbReference type="ChEBI" id="CHEBI:16526"/>
        <dbReference type="ChEBI" id="CHEBI:57307"/>
        <dbReference type="ChEBI" id="CHEBI:57309"/>
        <dbReference type="EC" id="1.3.3.3"/>
    </reaction>
</comment>